<dbReference type="Pfam" id="PF00584">
    <property type="entry name" value="SecE"/>
    <property type="match status" value="1"/>
</dbReference>
<dbReference type="Proteomes" id="UP000824267">
    <property type="component" value="Unassembled WGS sequence"/>
</dbReference>
<keyword evidence="6 8" id="KW-0811">Translocation</keyword>
<comment type="subcellular location">
    <subcellularLocation>
        <location evidence="8">Cell membrane</location>
        <topology evidence="8">Single-pass membrane protein</topology>
    </subcellularLocation>
    <subcellularLocation>
        <location evidence="1">Membrane</location>
    </subcellularLocation>
</comment>
<dbReference type="GO" id="GO:0005886">
    <property type="term" value="C:plasma membrane"/>
    <property type="evidence" value="ECO:0007669"/>
    <property type="project" value="UniProtKB-SubCell"/>
</dbReference>
<keyword evidence="5 8" id="KW-1133">Transmembrane helix</keyword>
<dbReference type="NCBIfam" id="TIGR00964">
    <property type="entry name" value="secE_bact"/>
    <property type="match status" value="1"/>
</dbReference>
<dbReference type="GO" id="GO:0065002">
    <property type="term" value="P:intracellular protein transmembrane transport"/>
    <property type="evidence" value="ECO:0007669"/>
    <property type="project" value="UniProtKB-UniRule"/>
</dbReference>
<name>A0A9D1RI32_9BACT</name>
<accession>A0A9D1RI32</accession>
<evidence type="ECO:0000256" key="3">
    <source>
        <dbReference type="ARBA" id="ARBA00022692"/>
    </source>
</evidence>
<feature type="transmembrane region" description="Helical" evidence="8">
    <location>
        <begin position="32"/>
        <end position="51"/>
    </location>
</feature>
<dbReference type="GO" id="GO:0006605">
    <property type="term" value="P:protein targeting"/>
    <property type="evidence" value="ECO:0007669"/>
    <property type="project" value="UniProtKB-UniRule"/>
</dbReference>
<keyword evidence="8" id="KW-1003">Cell membrane</keyword>
<gene>
    <name evidence="8 9" type="primary">secE</name>
    <name evidence="9" type="ORF">IAC47_07020</name>
</gene>
<dbReference type="InterPro" id="IPR005807">
    <property type="entry name" value="SecE_bac"/>
</dbReference>
<reference evidence="9" key="1">
    <citation type="journal article" date="2021" name="PeerJ">
        <title>Extensive microbial diversity within the chicken gut microbiome revealed by metagenomics and culture.</title>
        <authorList>
            <person name="Gilroy R."/>
            <person name="Ravi A."/>
            <person name="Getino M."/>
            <person name="Pursley I."/>
            <person name="Horton D.L."/>
            <person name="Alikhan N.F."/>
            <person name="Baker D."/>
            <person name="Gharbi K."/>
            <person name="Hall N."/>
            <person name="Watson M."/>
            <person name="Adriaenssens E.M."/>
            <person name="Foster-Nyarko E."/>
            <person name="Jarju S."/>
            <person name="Secka A."/>
            <person name="Antonio M."/>
            <person name="Oren A."/>
            <person name="Chaudhuri R.R."/>
            <person name="La Ragione R."/>
            <person name="Hildebrand F."/>
            <person name="Pallen M.J."/>
        </authorList>
    </citation>
    <scope>NUCLEOTIDE SEQUENCE</scope>
    <source>
        <strain evidence="9">Gambia16-930</strain>
    </source>
</reference>
<dbReference type="HAMAP" id="MF_00422">
    <property type="entry name" value="SecE"/>
    <property type="match status" value="1"/>
</dbReference>
<keyword evidence="7 8" id="KW-0472">Membrane</keyword>
<keyword evidence="2 8" id="KW-0813">Transport</keyword>
<keyword evidence="3 8" id="KW-0812">Transmembrane</keyword>
<evidence type="ECO:0000256" key="8">
    <source>
        <dbReference type="HAMAP-Rule" id="MF_00422"/>
    </source>
</evidence>
<dbReference type="InterPro" id="IPR001901">
    <property type="entry name" value="Translocase_SecE/Sec61-g"/>
</dbReference>
<dbReference type="InterPro" id="IPR038379">
    <property type="entry name" value="SecE_sf"/>
</dbReference>
<comment type="subunit">
    <text evidence="8">Component of the Sec protein translocase complex. Heterotrimer consisting of SecY, SecE and SecG subunits. The heterotrimers can form oligomers, although 1 heterotrimer is thought to be able to translocate proteins. Interacts with the ribosome. Interacts with SecDF, and other proteins may be involved. Interacts with SecA.</text>
</comment>
<comment type="caution">
    <text evidence="9">The sequence shown here is derived from an EMBL/GenBank/DDBJ whole genome shotgun (WGS) entry which is preliminary data.</text>
</comment>
<organism evidence="9 10">
    <name type="scientific">Candidatus Onthomorpha intestinigallinarum</name>
    <dbReference type="NCBI Taxonomy" id="2840880"/>
    <lineage>
        <taxon>Bacteria</taxon>
        <taxon>Pseudomonadati</taxon>
        <taxon>Bacteroidota</taxon>
        <taxon>Bacteroidia</taxon>
        <taxon>Bacteroidales</taxon>
        <taxon>Candidatus Onthomorpha</taxon>
    </lineage>
</organism>
<reference evidence="9" key="2">
    <citation type="submission" date="2021-04" db="EMBL/GenBank/DDBJ databases">
        <authorList>
            <person name="Gilroy R."/>
        </authorList>
    </citation>
    <scope>NUCLEOTIDE SEQUENCE</scope>
    <source>
        <strain evidence="9">Gambia16-930</strain>
    </source>
</reference>
<evidence type="ECO:0000313" key="9">
    <source>
        <dbReference type="EMBL" id="HIW88007.1"/>
    </source>
</evidence>
<evidence type="ECO:0000256" key="1">
    <source>
        <dbReference type="ARBA" id="ARBA00004370"/>
    </source>
</evidence>
<comment type="function">
    <text evidence="8">Essential subunit of the Sec protein translocation channel SecYEG. Clamps together the 2 halves of SecY. May contact the channel plug during translocation.</text>
</comment>
<dbReference type="GO" id="GO:0008320">
    <property type="term" value="F:protein transmembrane transporter activity"/>
    <property type="evidence" value="ECO:0007669"/>
    <property type="project" value="UniProtKB-UniRule"/>
</dbReference>
<comment type="similarity">
    <text evidence="8">Belongs to the SecE/SEC61-gamma family.</text>
</comment>
<dbReference type="AlphaFoldDB" id="A0A9D1RI32"/>
<evidence type="ECO:0000256" key="4">
    <source>
        <dbReference type="ARBA" id="ARBA00022927"/>
    </source>
</evidence>
<sequence>MSKIVDYVKSSYDELVHKVSWPTMSELNNSTVVVFVASLIIAFIVFLMDMLTGVHPTMFWKGLLGYLYGMM</sequence>
<keyword evidence="4 8" id="KW-0653">Protein transport</keyword>
<evidence type="ECO:0000256" key="7">
    <source>
        <dbReference type="ARBA" id="ARBA00023136"/>
    </source>
</evidence>
<evidence type="ECO:0000256" key="6">
    <source>
        <dbReference type="ARBA" id="ARBA00023010"/>
    </source>
</evidence>
<evidence type="ECO:0000313" key="10">
    <source>
        <dbReference type="Proteomes" id="UP000824267"/>
    </source>
</evidence>
<protein>
    <recommendedName>
        <fullName evidence="8">Protein translocase subunit SecE</fullName>
    </recommendedName>
</protein>
<dbReference type="Gene3D" id="1.20.5.1030">
    <property type="entry name" value="Preprotein translocase secy subunit"/>
    <property type="match status" value="1"/>
</dbReference>
<dbReference type="EMBL" id="DXGG01000221">
    <property type="protein sequence ID" value="HIW88007.1"/>
    <property type="molecule type" value="Genomic_DNA"/>
</dbReference>
<dbReference type="GO" id="GO:0043952">
    <property type="term" value="P:protein transport by the Sec complex"/>
    <property type="evidence" value="ECO:0007669"/>
    <property type="project" value="UniProtKB-UniRule"/>
</dbReference>
<evidence type="ECO:0000256" key="5">
    <source>
        <dbReference type="ARBA" id="ARBA00022989"/>
    </source>
</evidence>
<dbReference type="GO" id="GO:0009306">
    <property type="term" value="P:protein secretion"/>
    <property type="evidence" value="ECO:0007669"/>
    <property type="project" value="UniProtKB-UniRule"/>
</dbReference>
<evidence type="ECO:0000256" key="2">
    <source>
        <dbReference type="ARBA" id="ARBA00022448"/>
    </source>
</evidence>
<proteinExistence type="inferred from homology"/>